<dbReference type="GeneID" id="14889030"/>
<dbReference type="AlphaFoldDB" id="A0A0A1U6U7"/>
<reference evidence="1 2" key="1">
    <citation type="submission" date="2012-10" db="EMBL/GenBank/DDBJ databases">
        <authorList>
            <person name="Zafar N."/>
            <person name="Inman J."/>
            <person name="Hall N."/>
            <person name="Lorenzi H."/>
            <person name="Caler E."/>
        </authorList>
    </citation>
    <scope>NUCLEOTIDE SEQUENCE [LARGE SCALE GENOMIC DNA]</scope>
    <source>
        <strain evidence="1 2">IP1</strain>
    </source>
</reference>
<evidence type="ECO:0000313" key="2">
    <source>
        <dbReference type="Proteomes" id="UP000014680"/>
    </source>
</evidence>
<proteinExistence type="predicted"/>
<organism evidence="1 2">
    <name type="scientific">Entamoeba invadens IP1</name>
    <dbReference type="NCBI Taxonomy" id="370355"/>
    <lineage>
        <taxon>Eukaryota</taxon>
        <taxon>Amoebozoa</taxon>
        <taxon>Evosea</taxon>
        <taxon>Archamoebae</taxon>
        <taxon>Mastigamoebida</taxon>
        <taxon>Entamoebidae</taxon>
        <taxon>Entamoeba</taxon>
    </lineage>
</organism>
<dbReference type="Proteomes" id="UP000014680">
    <property type="component" value="Unassembled WGS sequence"/>
</dbReference>
<dbReference type="VEuPathDB" id="AmoebaDB:EIN_405460"/>
<dbReference type="KEGG" id="eiv:EIN_405460"/>
<evidence type="ECO:0000313" key="1">
    <source>
        <dbReference type="EMBL" id="ELP90122.1"/>
    </source>
</evidence>
<gene>
    <name evidence="1" type="ORF">EIN_405460</name>
</gene>
<name>A0A0A1U6U7_ENTIV</name>
<sequence>MSVRRRVCSIQESLDDVITTPSVPVVSEAQISSTPKDKHTIETDPFDLIEDKLPNTKLVQKLQKEKKPKKDDSALIERHAQEILNRMKQGKAPSQPTRRKHKLVELWGTKKVDPIPSFDYLPEPTINPISPVSHPELRIQRNGNVSVISVGVKSRRLVKKMKRMHMK</sequence>
<protein>
    <submittedName>
        <fullName evidence="1">Uncharacterized protein</fullName>
    </submittedName>
</protein>
<dbReference type="RefSeq" id="XP_004256893.1">
    <property type="nucleotide sequence ID" value="XM_004256845.1"/>
</dbReference>
<keyword evidence="2" id="KW-1185">Reference proteome</keyword>
<accession>A0A0A1U6U7</accession>
<dbReference type="EMBL" id="KB206537">
    <property type="protein sequence ID" value="ELP90122.1"/>
    <property type="molecule type" value="Genomic_DNA"/>
</dbReference>